<dbReference type="Proteomes" id="UP001523550">
    <property type="component" value="Unassembled WGS sequence"/>
</dbReference>
<keyword evidence="4" id="KW-1185">Reference proteome</keyword>
<keyword evidence="1" id="KW-0732">Signal</keyword>
<comment type="caution">
    <text evidence="3">The sequence shown here is derived from an EMBL/GenBank/DDBJ whole genome shotgun (WGS) entry which is preliminary data.</text>
</comment>
<dbReference type="InterPro" id="IPR012347">
    <property type="entry name" value="Ferritin-like"/>
</dbReference>
<dbReference type="PANTHER" id="PTHR36933">
    <property type="entry name" value="SLL0788 PROTEIN"/>
    <property type="match status" value="1"/>
</dbReference>
<gene>
    <name evidence="3" type="ORF">J2T60_002357</name>
</gene>
<evidence type="ECO:0000259" key="2">
    <source>
        <dbReference type="Pfam" id="PF03713"/>
    </source>
</evidence>
<dbReference type="SUPFAM" id="SSF75011">
    <property type="entry name" value="3-carboxy-cis,cis-mucoante lactonizing enzyme"/>
    <property type="match status" value="1"/>
</dbReference>
<feature type="signal peptide" evidence="1">
    <location>
        <begin position="1"/>
        <end position="22"/>
    </location>
</feature>
<organism evidence="3 4">
    <name type="scientific">Natronospira proteinivora</name>
    <dbReference type="NCBI Taxonomy" id="1807133"/>
    <lineage>
        <taxon>Bacteria</taxon>
        <taxon>Pseudomonadati</taxon>
        <taxon>Pseudomonadota</taxon>
        <taxon>Gammaproteobacteria</taxon>
        <taxon>Natronospirales</taxon>
        <taxon>Natronospiraceae</taxon>
        <taxon>Natronospira</taxon>
    </lineage>
</organism>
<feature type="domain" description="DUF305" evidence="2">
    <location>
        <begin position="55"/>
        <end position="205"/>
    </location>
</feature>
<dbReference type="Pfam" id="PF03713">
    <property type="entry name" value="DUF305"/>
    <property type="match status" value="1"/>
</dbReference>
<evidence type="ECO:0000256" key="1">
    <source>
        <dbReference type="SAM" id="SignalP"/>
    </source>
</evidence>
<name>A0ABT1GAM2_9GAMM</name>
<dbReference type="PANTHER" id="PTHR36933:SF1">
    <property type="entry name" value="SLL0788 PROTEIN"/>
    <property type="match status" value="1"/>
</dbReference>
<sequence>MNGKVLALLAGLVLIANTSLSAAPIIQPGAPGQDSRIIDAESASDLASVEYSEADLHFMQGMISHHWQAVEMSELVPERSNNSAIQDLAKRILASQEDEIEFMADWLRERDESVPGRHHHHHDDEHGDMPGMASAEEMNELEEATGNDFDALFLTLMIEHHKGALTMVDNLLAQSGSAQDPVLYEFANDVNNDQGAEIERMDRLLASLSPDPRVNLAAGFDDAEDAIWNLERITSLPKPAGFHDPENPAGLPMERLRELAGEEADEDEERPEPRPALLSFANSDMAFADDLIVVGNYHGFKLYDRNGGGEPELISAVVCPGGQGDVSVVGDLLIMSVEQARGRLDCGLQGVAESVSEERFRGLRIFDISDLKKPKQVAAVQTCRGSHTHTIVSRPEDENGSIVVYNSATSFVRDDEELAGCSDEPPHRDEETALYRIDIVEIPVAEPESARVVDSPFVFADKESGDPAGLWAGGDHGEDTQRSNVTNHCHDITVFPDLEIAAGACSGNGILFDISDPMNPQRIDEVVDENFAYWHSATFNNDGDKVIFTDEWGGGTRPRCRASDPEEWGADAIFEIVDGKLEFRSYYKLPVPQSEQENCVAHNGSIVPVPGRDLFVQAWYQGGISLVDFTDASNPKEIAFFARGPIDEEELVMGGYWSTYWHQDRIYGTEIARGLDVFRLTPSDYLSENEIQAAKRAAEGSVFNPQKQTRIHWPDEPMVAQAYLDQLARGQDLPEDRITTLRSLLDELSDDGAQAEDNGEAVATLRDMARSLHQKAGDSNTITDKRLRRLSETLSGIADQL</sequence>
<reference evidence="3 4" key="1">
    <citation type="submission" date="2022-03" db="EMBL/GenBank/DDBJ databases">
        <title>Genomic Encyclopedia of Type Strains, Phase III (KMG-III): the genomes of soil and plant-associated and newly described type strains.</title>
        <authorList>
            <person name="Whitman W."/>
        </authorList>
    </citation>
    <scope>NUCLEOTIDE SEQUENCE [LARGE SCALE GENOMIC DNA]</scope>
    <source>
        <strain evidence="3 4">BSker1</strain>
    </source>
</reference>
<evidence type="ECO:0000313" key="3">
    <source>
        <dbReference type="EMBL" id="MCP1728357.1"/>
    </source>
</evidence>
<dbReference type="InterPro" id="IPR005183">
    <property type="entry name" value="DUF305_CopM-like"/>
</dbReference>
<protein>
    <submittedName>
        <fullName evidence="3">Uncharacterized protein (DUF305 family)</fullName>
    </submittedName>
</protein>
<proteinExistence type="predicted"/>
<dbReference type="Gene3D" id="1.20.1260.10">
    <property type="match status" value="1"/>
</dbReference>
<dbReference type="RefSeq" id="WP_253450338.1">
    <property type="nucleotide sequence ID" value="NZ_JALJYF010000002.1"/>
</dbReference>
<accession>A0ABT1GAM2</accession>
<dbReference type="EMBL" id="JALJYF010000002">
    <property type="protein sequence ID" value="MCP1728357.1"/>
    <property type="molecule type" value="Genomic_DNA"/>
</dbReference>
<feature type="chain" id="PRO_5045878009" evidence="1">
    <location>
        <begin position="23"/>
        <end position="801"/>
    </location>
</feature>
<evidence type="ECO:0000313" key="4">
    <source>
        <dbReference type="Proteomes" id="UP001523550"/>
    </source>
</evidence>